<sequence>MTETAPEPQPTNPDGTLIPTPETDEVDRLAEGIAKGVTAGLRAKPGPVETVEVEKPVEWKAGDKVRSIQGHQLVVISQGAPGSAVHCESAEKDAKPYINTYFAADTLKKAR</sequence>
<proteinExistence type="predicted"/>
<accession>A0A641AU07</accession>
<feature type="region of interest" description="Disordered" evidence="1">
    <location>
        <begin position="1"/>
        <end position="23"/>
    </location>
</feature>
<name>A0A641AU07_9ACTN</name>
<dbReference type="Proteomes" id="UP001515100">
    <property type="component" value="Unassembled WGS sequence"/>
</dbReference>
<evidence type="ECO:0000256" key="1">
    <source>
        <dbReference type="SAM" id="MobiDB-lite"/>
    </source>
</evidence>
<dbReference type="RefSeq" id="WP_129181045.1">
    <property type="nucleotide sequence ID" value="NZ_JAGIOG010000001.1"/>
</dbReference>
<evidence type="ECO:0000313" key="2">
    <source>
        <dbReference type="EMBL" id="KAA1380511.1"/>
    </source>
</evidence>
<organism evidence="2 3">
    <name type="scientific">Aeromicrobium fastidiosum</name>
    <dbReference type="NCBI Taxonomy" id="52699"/>
    <lineage>
        <taxon>Bacteria</taxon>
        <taxon>Bacillati</taxon>
        <taxon>Actinomycetota</taxon>
        <taxon>Actinomycetes</taxon>
        <taxon>Propionibacteriales</taxon>
        <taxon>Nocardioidaceae</taxon>
        <taxon>Aeromicrobium</taxon>
    </lineage>
</organism>
<evidence type="ECO:0000313" key="3">
    <source>
        <dbReference type="Proteomes" id="UP001515100"/>
    </source>
</evidence>
<dbReference type="AlphaFoldDB" id="A0A641AU07"/>
<protein>
    <submittedName>
        <fullName evidence="2">Uncharacterized protein</fullName>
    </submittedName>
</protein>
<dbReference type="EMBL" id="SDPP02000001">
    <property type="protein sequence ID" value="KAA1380511.1"/>
    <property type="molecule type" value="Genomic_DNA"/>
</dbReference>
<reference evidence="2" key="1">
    <citation type="submission" date="2019-09" db="EMBL/GenBank/DDBJ databases">
        <authorList>
            <person name="Li J."/>
        </authorList>
    </citation>
    <scope>NUCLEOTIDE SEQUENCE [LARGE SCALE GENOMIC DNA]</scope>
    <source>
        <strain evidence="2">NRBC 14897</strain>
    </source>
</reference>
<comment type="caution">
    <text evidence="2">The sequence shown here is derived from an EMBL/GenBank/DDBJ whole genome shotgun (WGS) entry which is preliminary data.</text>
</comment>
<gene>
    <name evidence="2" type="ORF">ESP62_004865</name>
</gene>
<keyword evidence="3" id="KW-1185">Reference proteome</keyword>